<feature type="compositionally biased region" description="Low complexity" evidence="10">
    <location>
        <begin position="492"/>
        <end position="501"/>
    </location>
</feature>
<dbReference type="InterPro" id="IPR001680">
    <property type="entry name" value="WD40_rpt"/>
</dbReference>
<sequence>MTDALPLLLPSSCLPQASTSRWQPKKHLLPPQRPTIDEGKDVDLSLALARQNLDAKMIKKTRPRRTVDYGGGMGRWILSRKSRPNPSFIPSMRPSPPHVIDLLPPKSYPENLSTSLCTKFVHTSTNKIRCPINCVAWTPEGRRVLTASTSGEFTLWNGLTFNFETILQAHDSPIRALKFNHSGAYLASADQSGVIKYFQPNMNNLTAWNGHREAVRAITFSPDDRRFATASDDSTVRIWDFQESREERVLSGHGWDVRCVEWHATRGLLVSGSKDNLVKFWDPRTGTCLSTLHHHKNTIQALAWSPNGDYVASASRDQTVRMFDIRAMKEYRILKGHKKEACSLVFHPIHPILVSGGSEGAILHWDYNAPEQIPGTNTPAGPRATLSQAHDSNVWSLAFHPLGHILVSASNDHTTRFWARERPGDASSVFAGGGEKPPEAAQFSGEGPDEDDEMALPGFSYLGQGGANASAGAGALPGLGMAESALPGLPGLGSAANANGSAPPPMPSRAEGPSRDRQQMDEGIPGFGRSEPSNSRDTYGSGPGPANGPRDDHYNNNNNYGSEGGRGGGRGYGYGQNSNGGGGYDDRRGTGANSSGGGRNYGSRWGSRRGGRY</sequence>
<dbReference type="EMBL" id="KQ086107">
    <property type="protein sequence ID" value="KLO08075.1"/>
    <property type="molecule type" value="Genomic_DNA"/>
</dbReference>
<evidence type="ECO:0000256" key="5">
    <source>
        <dbReference type="ARBA" id="ARBA00023242"/>
    </source>
</evidence>
<evidence type="ECO:0000256" key="6">
    <source>
        <dbReference type="ARBA" id="ARBA00025498"/>
    </source>
</evidence>
<evidence type="ECO:0000256" key="8">
    <source>
        <dbReference type="PROSITE-ProRule" id="PRU00221"/>
    </source>
</evidence>
<feature type="repeat" description="WD" evidence="8">
    <location>
        <begin position="334"/>
        <end position="375"/>
    </location>
</feature>
<dbReference type="PRINTS" id="PR00320">
    <property type="entry name" value="GPROTEINBRPT"/>
</dbReference>
<dbReference type="Pfam" id="PF00400">
    <property type="entry name" value="WD40"/>
    <property type="match status" value="7"/>
</dbReference>
<feature type="repeat" description="WD" evidence="8">
    <location>
        <begin position="208"/>
        <end position="249"/>
    </location>
</feature>
<gene>
    <name evidence="11" type="ORF">SCHPADRAFT_1001179</name>
</gene>
<evidence type="ECO:0000256" key="7">
    <source>
        <dbReference type="ARBA" id="ARBA00026154"/>
    </source>
</evidence>
<keyword evidence="3 9" id="KW-0507">mRNA processing</keyword>
<dbReference type="OrthoDB" id="16717at2759"/>
<dbReference type="InterPro" id="IPR020472">
    <property type="entry name" value="WD40_PAC1"/>
</dbReference>
<dbReference type="InterPro" id="IPR045245">
    <property type="entry name" value="Pfs2-like"/>
</dbReference>
<dbReference type="PROSITE" id="PS50294">
    <property type="entry name" value="WD_REPEATS_REGION"/>
    <property type="match status" value="5"/>
</dbReference>
<evidence type="ECO:0000256" key="4">
    <source>
        <dbReference type="ARBA" id="ARBA00022737"/>
    </source>
</evidence>
<dbReference type="PANTHER" id="PTHR22836">
    <property type="entry name" value="WD40 REPEAT PROTEIN"/>
    <property type="match status" value="1"/>
</dbReference>
<keyword evidence="12" id="KW-1185">Reference proteome</keyword>
<evidence type="ECO:0000256" key="3">
    <source>
        <dbReference type="ARBA" id="ARBA00022664"/>
    </source>
</evidence>
<name>A0A0H2R8B0_9AGAM</name>
<dbReference type="PANTHER" id="PTHR22836:SF0">
    <property type="entry name" value="PRE-MRNA 3' END PROCESSING PROTEIN WDR33"/>
    <property type="match status" value="1"/>
</dbReference>
<organism evidence="11 12">
    <name type="scientific">Schizopora paradoxa</name>
    <dbReference type="NCBI Taxonomy" id="27342"/>
    <lineage>
        <taxon>Eukaryota</taxon>
        <taxon>Fungi</taxon>
        <taxon>Dikarya</taxon>
        <taxon>Basidiomycota</taxon>
        <taxon>Agaricomycotina</taxon>
        <taxon>Agaricomycetes</taxon>
        <taxon>Hymenochaetales</taxon>
        <taxon>Schizoporaceae</taxon>
        <taxon>Schizopora</taxon>
    </lineage>
</organism>
<evidence type="ECO:0000313" key="12">
    <source>
        <dbReference type="Proteomes" id="UP000053477"/>
    </source>
</evidence>
<dbReference type="AlphaFoldDB" id="A0A0H2R8B0"/>
<proteinExistence type="predicted"/>
<dbReference type="CDD" id="cd00200">
    <property type="entry name" value="WD40"/>
    <property type="match status" value="1"/>
</dbReference>
<feature type="repeat" description="WD" evidence="8">
    <location>
        <begin position="250"/>
        <end position="291"/>
    </location>
</feature>
<dbReference type="PROSITE" id="PS50082">
    <property type="entry name" value="WD_REPEATS_2"/>
    <property type="match status" value="6"/>
</dbReference>
<feature type="region of interest" description="Disordered" evidence="10">
    <location>
        <begin position="16"/>
        <end position="36"/>
    </location>
</feature>
<evidence type="ECO:0000256" key="10">
    <source>
        <dbReference type="SAM" id="MobiDB-lite"/>
    </source>
</evidence>
<dbReference type="Proteomes" id="UP000053477">
    <property type="component" value="Unassembled WGS sequence"/>
</dbReference>
<dbReference type="GO" id="GO:0031124">
    <property type="term" value="P:mRNA 3'-end processing"/>
    <property type="evidence" value="ECO:0007669"/>
    <property type="project" value="UniProtKB-UniRule"/>
</dbReference>
<dbReference type="FunFam" id="2.130.10.10:FF:000069">
    <property type="entry name" value="WD repeat domain 33"/>
    <property type="match status" value="1"/>
</dbReference>
<keyword evidence="2 8" id="KW-0853">WD repeat</keyword>
<dbReference type="InterPro" id="IPR036322">
    <property type="entry name" value="WD40_repeat_dom_sf"/>
</dbReference>
<keyword evidence="4" id="KW-0677">Repeat</keyword>
<feature type="repeat" description="WD" evidence="8">
    <location>
        <begin position="132"/>
        <end position="157"/>
    </location>
</feature>
<dbReference type="InParanoid" id="A0A0H2R8B0"/>
<feature type="repeat" description="WD" evidence="8">
    <location>
        <begin position="292"/>
        <end position="333"/>
    </location>
</feature>
<reference evidence="11 12" key="1">
    <citation type="submission" date="2015-04" db="EMBL/GenBank/DDBJ databases">
        <title>Complete genome sequence of Schizopora paradoxa KUC8140, a cosmopolitan wood degrader in East Asia.</title>
        <authorList>
            <consortium name="DOE Joint Genome Institute"/>
            <person name="Min B."/>
            <person name="Park H."/>
            <person name="Jang Y."/>
            <person name="Kim J.-J."/>
            <person name="Kim K.H."/>
            <person name="Pangilinan J."/>
            <person name="Lipzen A."/>
            <person name="Riley R."/>
            <person name="Grigoriev I.V."/>
            <person name="Spatafora J.W."/>
            <person name="Choi I.-G."/>
        </authorList>
    </citation>
    <scope>NUCLEOTIDE SEQUENCE [LARGE SCALE GENOMIC DNA]</scope>
    <source>
        <strain evidence="11 12">KUC8140</strain>
    </source>
</reference>
<dbReference type="GO" id="GO:0005847">
    <property type="term" value="C:mRNA cleavage and polyadenylation specificity factor complex"/>
    <property type="evidence" value="ECO:0007669"/>
    <property type="project" value="TreeGrafter"/>
</dbReference>
<evidence type="ECO:0000256" key="2">
    <source>
        <dbReference type="ARBA" id="ARBA00022574"/>
    </source>
</evidence>
<keyword evidence="5 9" id="KW-0539">Nucleus</keyword>
<dbReference type="STRING" id="27342.A0A0H2R8B0"/>
<comment type="subcellular location">
    <subcellularLocation>
        <location evidence="1 9">Nucleus</location>
    </subcellularLocation>
</comment>
<accession>A0A0H2R8B0</accession>
<dbReference type="SUPFAM" id="SSF50978">
    <property type="entry name" value="WD40 repeat-like"/>
    <property type="match status" value="1"/>
</dbReference>
<feature type="repeat" description="WD" evidence="8">
    <location>
        <begin position="387"/>
        <end position="418"/>
    </location>
</feature>
<evidence type="ECO:0000256" key="9">
    <source>
        <dbReference type="RuleBase" id="RU369034"/>
    </source>
</evidence>
<protein>
    <recommendedName>
        <fullName evidence="7 9">Polyadenylation factor subunit 2</fullName>
    </recommendedName>
</protein>
<comment type="function">
    <text evidence="6">Required for 3'-end cleavage and polyadenylation of pre-mRNAs. Also involved in chromosome segregation where it has a role in chromosome attachment to the mitotic spindle.</text>
</comment>
<evidence type="ECO:0000256" key="1">
    <source>
        <dbReference type="ARBA" id="ARBA00004123"/>
    </source>
</evidence>
<evidence type="ECO:0000313" key="11">
    <source>
        <dbReference type="EMBL" id="KLO08075.1"/>
    </source>
</evidence>
<dbReference type="Gene3D" id="2.130.10.10">
    <property type="entry name" value="YVTN repeat-like/Quinoprotein amine dehydrogenase"/>
    <property type="match status" value="2"/>
</dbReference>
<dbReference type="InterPro" id="IPR015943">
    <property type="entry name" value="WD40/YVTN_repeat-like_dom_sf"/>
</dbReference>
<feature type="compositionally biased region" description="Gly residues" evidence="10">
    <location>
        <begin position="562"/>
        <end position="583"/>
    </location>
</feature>
<feature type="region of interest" description="Disordered" evidence="10">
    <location>
        <begin position="424"/>
        <end position="460"/>
    </location>
</feature>
<dbReference type="SMART" id="SM00320">
    <property type="entry name" value="WD40"/>
    <property type="match status" value="7"/>
</dbReference>
<feature type="region of interest" description="Disordered" evidence="10">
    <location>
        <begin position="492"/>
        <end position="613"/>
    </location>
</feature>
<dbReference type="FunCoup" id="A0A0H2R8B0">
    <property type="interactions" value="143"/>
</dbReference>